<gene>
    <name evidence="1" type="ORF">GCM10023184_21170</name>
</gene>
<keyword evidence="2" id="KW-1185">Reference proteome</keyword>
<name>A0ABP8GUM1_9BACT</name>
<comment type="caution">
    <text evidence="1">The sequence shown here is derived from an EMBL/GenBank/DDBJ whole genome shotgun (WGS) entry which is preliminary data.</text>
</comment>
<sequence length="118" mass="12836">MISYDKRCFRSLQNSGSGEVDGATVFHYRQEGALVTASYSGGAIVCGHLIAVCDPDGTLDMRYHHINRAGVLMTGICRSVPELLPDGRLRLHEQWRWTSGDGSTGASVVEEINHCASL</sequence>
<accession>A0ABP8GUM1</accession>
<dbReference type="EMBL" id="BAABGY010000007">
    <property type="protein sequence ID" value="GAA4330147.1"/>
    <property type="molecule type" value="Genomic_DNA"/>
</dbReference>
<protein>
    <recommendedName>
        <fullName evidence="3">N-acetylglutamate synthase</fullName>
    </recommendedName>
</protein>
<dbReference type="InterPro" id="IPR058595">
    <property type="entry name" value="Avidin-like"/>
</dbReference>
<dbReference type="Pfam" id="PF26421">
    <property type="entry name" value="Avidin_like"/>
    <property type="match status" value="1"/>
</dbReference>
<dbReference type="Proteomes" id="UP001501725">
    <property type="component" value="Unassembled WGS sequence"/>
</dbReference>
<evidence type="ECO:0000313" key="1">
    <source>
        <dbReference type="EMBL" id="GAA4330147.1"/>
    </source>
</evidence>
<organism evidence="1 2">
    <name type="scientific">Flaviaesturariibacter amylovorans</name>
    <dbReference type="NCBI Taxonomy" id="1084520"/>
    <lineage>
        <taxon>Bacteria</taxon>
        <taxon>Pseudomonadati</taxon>
        <taxon>Bacteroidota</taxon>
        <taxon>Chitinophagia</taxon>
        <taxon>Chitinophagales</taxon>
        <taxon>Chitinophagaceae</taxon>
        <taxon>Flaviaestuariibacter</taxon>
    </lineage>
</organism>
<evidence type="ECO:0008006" key="3">
    <source>
        <dbReference type="Google" id="ProtNLM"/>
    </source>
</evidence>
<reference evidence="2" key="1">
    <citation type="journal article" date="2019" name="Int. J. Syst. Evol. Microbiol.">
        <title>The Global Catalogue of Microorganisms (GCM) 10K type strain sequencing project: providing services to taxonomists for standard genome sequencing and annotation.</title>
        <authorList>
            <consortium name="The Broad Institute Genomics Platform"/>
            <consortium name="The Broad Institute Genome Sequencing Center for Infectious Disease"/>
            <person name="Wu L."/>
            <person name="Ma J."/>
        </authorList>
    </citation>
    <scope>NUCLEOTIDE SEQUENCE [LARGE SCALE GENOMIC DNA]</scope>
    <source>
        <strain evidence="2">JCM 17919</strain>
    </source>
</reference>
<dbReference type="RefSeq" id="WP_345255652.1">
    <property type="nucleotide sequence ID" value="NZ_BAABGY010000007.1"/>
</dbReference>
<proteinExistence type="predicted"/>
<evidence type="ECO:0000313" key="2">
    <source>
        <dbReference type="Proteomes" id="UP001501725"/>
    </source>
</evidence>